<dbReference type="PANTHER" id="PTHR10884">
    <property type="entry name" value="NADH DEHYDROGENASE UBIQUINONE IRON-SULFUR PROTEIN 3"/>
    <property type="match status" value="1"/>
</dbReference>
<keyword evidence="3" id="KW-0830">Ubiquinone</keyword>
<comment type="function">
    <text evidence="3">NDH-1 shuttles electrons from NADH, via FMN and iron-sulfur (Fe-S) centers, to quinones in the respiratory chain. The immediate electron acceptor for the enzyme in this species is believed to be ubiquinone. Couples the redox reaction to proton translocation (for every two electrons transferred, four hydrogen ions are translocated across the cytoplasmic membrane), and thus conserves the redox energy in a proton gradient.</text>
</comment>
<dbReference type="SUPFAM" id="SSF143243">
    <property type="entry name" value="Nqo5-like"/>
    <property type="match status" value="1"/>
</dbReference>
<keyword evidence="3 4" id="KW-0520">NAD</keyword>
<comment type="caution">
    <text evidence="7">The sequence shown here is derived from an EMBL/GenBank/DDBJ whole genome shotgun (WGS) entry which is preliminary data.</text>
</comment>
<accession>W2UZA0</accession>
<dbReference type="HAMAP" id="MF_01357">
    <property type="entry name" value="NDH1_NuoC"/>
    <property type="match status" value="1"/>
</dbReference>
<proteinExistence type="inferred from homology"/>
<evidence type="ECO:0000313" key="8">
    <source>
        <dbReference type="Proteomes" id="UP000018951"/>
    </source>
</evidence>
<keyword evidence="3 4" id="KW-1278">Translocase</keyword>
<reference evidence="7 8" key="1">
    <citation type="journal article" date="2013" name="PLoS ONE">
        <title>Bacterial endosymbiosis in a chordate host: long-term co-evolution and conservation of secondary metabolism.</title>
        <authorList>
            <person name="Kwan J.C."/>
            <person name="Schmidt E.W."/>
        </authorList>
    </citation>
    <scope>NUCLEOTIDE SEQUENCE [LARGE SCALE GENOMIC DNA]</scope>
    <source>
        <strain evidence="8">L6</strain>
    </source>
</reference>
<keyword evidence="3" id="KW-0472">Membrane</keyword>
<dbReference type="InterPro" id="IPR020396">
    <property type="entry name" value="NADH_UbQ_OxRdtase_CS"/>
</dbReference>
<dbReference type="EC" id="7.1.1.-" evidence="3"/>
<comment type="subunit">
    <text evidence="3">NDH-1 is composed of 14 different subunits. Subunits NuoB, C, D, E, F, and G constitute the peripheral sector of the complex.</text>
</comment>
<evidence type="ECO:0000256" key="2">
    <source>
        <dbReference type="ARBA" id="ARBA00022448"/>
    </source>
</evidence>
<evidence type="ECO:0000256" key="5">
    <source>
        <dbReference type="RuleBase" id="RU003582"/>
    </source>
</evidence>
<keyword evidence="2 3" id="KW-0813">Transport</keyword>
<dbReference type="Pfam" id="PF00329">
    <property type="entry name" value="Complex1_30kDa"/>
    <property type="match status" value="1"/>
</dbReference>
<dbReference type="Proteomes" id="UP000018951">
    <property type="component" value="Unassembled WGS sequence"/>
</dbReference>
<name>W2UZA0_9RICK</name>
<sequence>MTKQYEVSVDSTEILKYIENKKNNEEFQILTDITAVDYIQQYECFEVVYIMTSITKNIRLIIKAKLMQNKSIESLCDLYPCASWLEREIYDMFGIKFHGHPDLKRILTEYDFEHHPLRKDFPLTGYHEVHYNINAEKITRRPVRLPIEYRDLNSQSPWKGSTYDEDKNVDSD</sequence>
<dbReference type="PATRIC" id="fig|1401685.3.peg.696"/>
<feature type="domain" description="NADH:ubiquinone oxidoreductase 30kDa subunit" evidence="6">
    <location>
        <begin position="9"/>
        <end position="126"/>
    </location>
</feature>
<keyword evidence="3 5" id="KW-0874">Quinone</keyword>
<evidence type="ECO:0000259" key="6">
    <source>
        <dbReference type="Pfam" id="PF00329"/>
    </source>
</evidence>
<comment type="catalytic activity">
    <reaction evidence="3 5">
        <text>a quinone + NADH + 5 H(+)(in) = a quinol + NAD(+) + 4 H(+)(out)</text>
        <dbReference type="Rhea" id="RHEA:57888"/>
        <dbReference type="ChEBI" id="CHEBI:15378"/>
        <dbReference type="ChEBI" id="CHEBI:24646"/>
        <dbReference type="ChEBI" id="CHEBI:57540"/>
        <dbReference type="ChEBI" id="CHEBI:57945"/>
        <dbReference type="ChEBI" id="CHEBI:132124"/>
    </reaction>
</comment>
<dbReference type="PANTHER" id="PTHR10884:SF14">
    <property type="entry name" value="NADH DEHYDROGENASE [UBIQUINONE] IRON-SULFUR PROTEIN 3, MITOCHONDRIAL"/>
    <property type="match status" value="1"/>
</dbReference>
<dbReference type="AlphaFoldDB" id="W2UZA0"/>
<organism evidence="7 8">
    <name type="scientific">Candidatus Xenolissoclinum pacificiensis L6</name>
    <dbReference type="NCBI Taxonomy" id="1401685"/>
    <lineage>
        <taxon>Bacteria</taxon>
        <taxon>Pseudomonadati</taxon>
        <taxon>Pseudomonadota</taxon>
        <taxon>Alphaproteobacteria</taxon>
        <taxon>Rickettsiales</taxon>
        <taxon>Anaplasmataceae</taxon>
        <taxon>Candidatus Xenolissoclinum</taxon>
    </lineage>
</organism>
<dbReference type="PROSITE" id="PS00542">
    <property type="entry name" value="COMPLEX1_30K"/>
    <property type="match status" value="1"/>
</dbReference>
<dbReference type="NCBIfam" id="TIGR01961">
    <property type="entry name" value="NuoC_fam"/>
    <property type="match status" value="1"/>
</dbReference>
<evidence type="ECO:0000256" key="3">
    <source>
        <dbReference type="HAMAP-Rule" id="MF_01357"/>
    </source>
</evidence>
<evidence type="ECO:0000313" key="7">
    <source>
        <dbReference type="EMBL" id="ETO91279.1"/>
    </source>
</evidence>
<comment type="similarity">
    <text evidence="1 3 4">Belongs to the complex I 30 kDa subunit family.</text>
</comment>
<dbReference type="InterPro" id="IPR037232">
    <property type="entry name" value="NADH_quin_OxRdtase_su_C/D-like"/>
</dbReference>
<dbReference type="InterPro" id="IPR010218">
    <property type="entry name" value="NADH_DH_suC"/>
</dbReference>
<dbReference type="InterPro" id="IPR001268">
    <property type="entry name" value="NADH_UbQ_OxRdtase_30kDa_su"/>
</dbReference>
<dbReference type="STRING" id="1401685.P857_403"/>
<dbReference type="GO" id="GO:0050136">
    <property type="term" value="F:NADH dehydrogenase (quinone) (non-electrogenic) activity"/>
    <property type="evidence" value="ECO:0007669"/>
    <property type="project" value="UniProtKB-UniRule"/>
</dbReference>
<dbReference type="GO" id="GO:0008137">
    <property type="term" value="F:NADH dehydrogenase (ubiquinone) activity"/>
    <property type="evidence" value="ECO:0007669"/>
    <property type="project" value="InterPro"/>
</dbReference>
<evidence type="ECO:0000256" key="1">
    <source>
        <dbReference type="ARBA" id="ARBA00007569"/>
    </source>
</evidence>
<dbReference type="GO" id="GO:0005886">
    <property type="term" value="C:plasma membrane"/>
    <property type="evidence" value="ECO:0007669"/>
    <property type="project" value="UniProtKB-SubCell"/>
</dbReference>
<gene>
    <name evidence="3 7" type="primary">nuoC</name>
    <name evidence="7" type="ORF">P857_403</name>
</gene>
<dbReference type="GO" id="GO:0048038">
    <property type="term" value="F:quinone binding"/>
    <property type="evidence" value="ECO:0007669"/>
    <property type="project" value="UniProtKB-KW"/>
</dbReference>
<dbReference type="EMBL" id="AXCJ01000007">
    <property type="protein sequence ID" value="ETO91279.1"/>
    <property type="molecule type" value="Genomic_DNA"/>
</dbReference>
<comment type="subcellular location">
    <subcellularLocation>
        <location evidence="3">Cell membrane</location>
        <topology evidence="3">Peripheral membrane protein</topology>
        <orientation evidence="3">Cytoplasmic side</orientation>
    </subcellularLocation>
</comment>
<evidence type="ECO:0000256" key="4">
    <source>
        <dbReference type="RuleBase" id="RU003456"/>
    </source>
</evidence>
<protein>
    <recommendedName>
        <fullName evidence="3">NADH-quinone oxidoreductase subunit C</fullName>
        <ecNumber evidence="3">7.1.1.-</ecNumber>
    </recommendedName>
    <alternativeName>
        <fullName evidence="3">NADH dehydrogenase I subunit C</fullName>
    </alternativeName>
    <alternativeName>
        <fullName evidence="3">NDH-1 subunit C</fullName>
    </alternativeName>
</protein>
<keyword evidence="3" id="KW-1003">Cell membrane</keyword>
<keyword evidence="8" id="KW-1185">Reference proteome</keyword>
<dbReference type="Gene3D" id="3.30.460.80">
    <property type="entry name" value="NADH:ubiquinone oxidoreductase, 30kDa subunit"/>
    <property type="match status" value="1"/>
</dbReference>